<dbReference type="InterPro" id="IPR003115">
    <property type="entry name" value="ParB_N"/>
</dbReference>
<gene>
    <name evidence="3" type="ORF">GR702_17640</name>
</gene>
<comment type="caution">
    <text evidence="3">The sequence shown here is derived from an EMBL/GenBank/DDBJ whole genome shotgun (WGS) entry which is preliminary data.</text>
</comment>
<dbReference type="InterPro" id="IPR036086">
    <property type="entry name" value="ParB/Sulfiredoxin_sf"/>
</dbReference>
<reference evidence="3 4" key="1">
    <citation type="submission" date="2019-12" db="EMBL/GenBank/DDBJ databases">
        <authorList>
            <person name="Feng G."/>
            <person name="Zhu H."/>
        </authorList>
    </citation>
    <scope>NUCLEOTIDE SEQUENCE [LARGE SCALE GENOMIC DNA]</scope>
    <source>
        <strain evidence="3 4">FGD1</strain>
    </source>
</reference>
<dbReference type="CDD" id="cd16406">
    <property type="entry name" value="ParB_N_like"/>
    <property type="match status" value="1"/>
</dbReference>
<feature type="domain" description="ParB-like N-terminal" evidence="2">
    <location>
        <begin position="18"/>
        <end position="137"/>
    </location>
</feature>
<keyword evidence="4" id="KW-1185">Reference proteome</keyword>
<dbReference type="Gene3D" id="1.10.10.2830">
    <property type="match status" value="1"/>
</dbReference>
<evidence type="ECO:0000259" key="2">
    <source>
        <dbReference type="SMART" id="SM00470"/>
    </source>
</evidence>
<dbReference type="PANTHER" id="PTHR33375">
    <property type="entry name" value="CHROMOSOME-PARTITIONING PROTEIN PARB-RELATED"/>
    <property type="match status" value="1"/>
</dbReference>
<dbReference type="SUPFAM" id="SSF110849">
    <property type="entry name" value="ParB/Sulfiredoxin"/>
    <property type="match status" value="1"/>
</dbReference>
<proteinExistence type="predicted"/>
<feature type="coiled-coil region" evidence="1">
    <location>
        <begin position="453"/>
        <end position="500"/>
    </location>
</feature>
<dbReference type="EMBL" id="WVTD01000017">
    <property type="protein sequence ID" value="MYL99587.1"/>
    <property type="molecule type" value="Genomic_DNA"/>
</dbReference>
<dbReference type="InterPro" id="IPR050336">
    <property type="entry name" value="Chromosome_partition/occlusion"/>
</dbReference>
<evidence type="ECO:0000313" key="3">
    <source>
        <dbReference type="EMBL" id="MYL99587.1"/>
    </source>
</evidence>
<dbReference type="GO" id="GO:0005694">
    <property type="term" value="C:chromosome"/>
    <property type="evidence" value="ECO:0007669"/>
    <property type="project" value="TreeGrafter"/>
</dbReference>
<organism evidence="3 4">
    <name type="scientific">Novosphingobium silvae</name>
    <dbReference type="NCBI Taxonomy" id="2692619"/>
    <lineage>
        <taxon>Bacteria</taxon>
        <taxon>Pseudomonadati</taxon>
        <taxon>Pseudomonadota</taxon>
        <taxon>Alphaproteobacteria</taxon>
        <taxon>Sphingomonadales</taxon>
        <taxon>Sphingomonadaceae</taxon>
        <taxon>Novosphingobium</taxon>
    </lineage>
</organism>
<accession>A0A7X4GKW0</accession>
<dbReference type="RefSeq" id="WP_160987030.1">
    <property type="nucleotide sequence ID" value="NZ_WVTD01000017.1"/>
</dbReference>
<dbReference type="Proteomes" id="UP000465810">
    <property type="component" value="Unassembled WGS sequence"/>
</dbReference>
<dbReference type="SMART" id="SM00470">
    <property type="entry name" value="ParB"/>
    <property type="match status" value="1"/>
</dbReference>
<dbReference type="Pfam" id="PF17762">
    <property type="entry name" value="HTH_ParB"/>
    <property type="match status" value="1"/>
</dbReference>
<protein>
    <submittedName>
        <fullName evidence="3">ParB N-terminal domain-containing protein</fullName>
    </submittedName>
</protein>
<dbReference type="PANTHER" id="PTHR33375:SF7">
    <property type="entry name" value="CHROMOSOME 2-PARTITIONING PROTEIN PARB-RELATED"/>
    <property type="match status" value="1"/>
</dbReference>
<sequence>MSDATATDFSDLDEGVIAPIPLDRLMLSTLNVRQTERAADVDSLAEDIAARGLKQNLVVVPAHFTSGEARPEHMAGEPLASGGKNVWDGRFEVIAGGRRFQAMQLLVQQERLSPTYPVPCMVEFRDEAAETSLSENLHRVAMNPADEFEAYRIIVERATKHGLDADPVAYCAKRFGVSVKHVNGRLRLATLAPEILDALRANEIGVDSAKAYAGTEDHALQVKVFAAQKKSTWKPHDPQQVRQALRGETLPLSNAQVKFVGLDAYLAAGGRTEVEMFMGTEGEERIVDVKLVKKLASTKAEELVAPAAKKDGFASGLLAAGVGKHNAVWPKDPKEMERIPSWGDQPTKAQKKKCVGVYAIDGDGVGIEHIGTFRPIEKKAEPAPRRDWAAEHAAEQRKELIETRAGRMTLPPFAGTPLEGRAFWPNSDWHSGIEPDDTDDAFKFVVVHVRVPVSEIEANLADAERLVDEEEAAAQRTALLEQLRAERIAAEEAAAQEQSA</sequence>
<keyword evidence="1" id="KW-0175">Coiled coil</keyword>
<dbReference type="AlphaFoldDB" id="A0A7X4GKW0"/>
<dbReference type="SUPFAM" id="SSF109709">
    <property type="entry name" value="KorB DNA-binding domain-like"/>
    <property type="match status" value="1"/>
</dbReference>
<evidence type="ECO:0000256" key="1">
    <source>
        <dbReference type="SAM" id="Coils"/>
    </source>
</evidence>
<dbReference type="InterPro" id="IPR041468">
    <property type="entry name" value="HTH_ParB/Spo0J"/>
</dbReference>
<dbReference type="GO" id="GO:0007059">
    <property type="term" value="P:chromosome segregation"/>
    <property type="evidence" value="ECO:0007669"/>
    <property type="project" value="TreeGrafter"/>
</dbReference>
<dbReference type="Pfam" id="PF02195">
    <property type="entry name" value="ParB_N"/>
    <property type="match status" value="1"/>
</dbReference>
<evidence type="ECO:0000313" key="4">
    <source>
        <dbReference type="Proteomes" id="UP000465810"/>
    </source>
</evidence>
<name>A0A7X4GKW0_9SPHN</name>
<dbReference type="Gene3D" id="3.90.1530.30">
    <property type="match status" value="1"/>
</dbReference>